<keyword evidence="1" id="KW-0812">Transmembrane</keyword>
<proteinExistence type="predicted"/>
<organism evidence="2 3">
    <name type="scientific">Pustulibacterium marinum</name>
    <dbReference type="NCBI Taxonomy" id="1224947"/>
    <lineage>
        <taxon>Bacteria</taxon>
        <taxon>Pseudomonadati</taxon>
        <taxon>Bacteroidota</taxon>
        <taxon>Flavobacteriia</taxon>
        <taxon>Flavobacteriales</taxon>
        <taxon>Flavobacteriaceae</taxon>
        <taxon>Pustulibacterium</taxon>
    </lineage>
</organism>
<dbReference type="InterPro" id="IPR022134">
    <property type="entry name" value="DUF3667"/>
</dbReference>
<dbReference type="OrthoDB" id="675873at2"/>
<dbReference type="EMBL" id="FPBK01000003">
    <property type="protein sequence ID" value="SFU44155.1"/>
    <property type="molecule type" value="Genomic_DNA"/>
</dbReference>
<reference evidence="2 3" key="1">
    <citation type="submission" date="2016-10" db="EMBL/GenBank/DDBJ databases">
        <authorList>
            <person name="de Groot N.N."/>
        </authorList>
    </citation>
    <scope>NUCLEOTIDE SEQUENCE [LARGE SCALE GENOMIC DNA]</scope>
    <source>
        <strain evidence="2 3">CGMCC 1.12333</strain>
    </source>
</reference>
<dbReference type="Proteomes" id="UP000199138">
    <property type="component" value="Unassembled WGS sequence"/>
</dbReference>
<protein>
    <recommendedName>
        <fullName evidence="4">DUF3667 domain-containing protein</fullName>
    </recommendedName>
</protein>
<feature type="transmembrane region" description="Helical" evidence="1">
    <location>
        <begin position="95"/>
        <end position="113"/>
    </location>
</feature>
<name>A0A1I7G6T4_9FLAO</name>
<dbReference type="RefSeq" id="WP_093024448.1">
    <property type="nucleotide sequence ID" value="NZ_FPBK01000003.1"/>
</dbReference>
<gene>
    <name evidence="2" type="ORF">SAMN05216480_103247</name>
</gene>
<keyword evidence="1" id="KW-0472">Membrane</keyword>
<dbReference type="STRING" id="1224947.SAMN05216480_103247"/>
<keyword evidence="3" id="KW-1185">Reference proteome</keyword>
<keyword evidence="1" id="KW-1133">Transmembrane helix</keyword>
<accession>A0A1I7G6T4</accession>
<evidence type="ECO:0008006" key="4">
    <source>
        <dbReference type="Google" id="ProtNLM"/>
    </source>
</evidence>
<feature type="transmembrane region" description="Helical" evidence="1">
    <location>
        <begin position="272"/>
        <end position="291"/>
    </location>
</feature>
<evidence type="ECO:0000313" key="3">
    <source>
        <dbReference type="Proteomes" id="UP000199138"/>
    </source>
</evidence>
<dbReference type="Pfam" id="PF12412">
    <property type="entry name" value="DUF3667"/>
    <property type="match status" value="1"/>
</dbReference>
<feature type="transmembrane region" description="Helical" evidence="1">
    <location>
        <begin position="330"/>
        <end position="353"/>
    </location>
</feature>
<feature type="transmembrane region" description="Helical" evidence="1">
    <location>
        <begin position="374"/>
        <end position="398"/>
    </location>
</feature>
<evidence type="ECO:0000256" key="1">
    <source>
        <dbReference type="SAM" id="Phobius"/>
    </source>
</evidence>
<evidence type="ECO:0000313" key="2">
    <source>
        <dbReference type="EMBL" id="SFU44155.1"/>
    </source>
</evidence>
<dbReference type="AlphaFoldDB" id="A0A1I7G6T4"/>
<sequence length="399" mass="47236">MLKLKKFNRKKLKHRGTVCLNCQHPLDLSDRYCPRCSQVNSTKRITFSDLFVQFFDTIFSYDSKFRKTIWILLYKPGLITKEYSEGKRLSYTNPFRFFLSLLFTYIILVNLTFDTRDLDDKAKKSFNETSEAFNSFPKDSIAQYLKEIDSVEISDNEKAAYILKTFENSKNKEDVSKKDLLEKTEDSLHYYSATSYFDSINTHVPYLKGINLKRKVFQYGIENTNQIAYTNLLSDMKVENSWTNRFSYKFAFNSYNVKEQPSLYITFLVNKLPFAIFFSVPILAFFIWLVYSKKRFYFMEHMVFCYQTLTVLVLSYLTYTIISILTDSTIYSRTILLSKFTILFILTIGNLFYLYKAMRTFYGQSRLKTILKYIYINTIFTILATVTLTIFIGVSFFLY</sequence>
<feature type="transmembrane region" description="Helical" evidence="1">
    <location>
        <begin position="303"/>
        <end position="324"/>
    </location>
</feature>